<keyword evidence="1" id="KW-1133">Transmembrane helix</keyword>
<dbReference type="Proteomes" id="UP000307968">
    <property type="component" value="Chromosome"/>
</dbReference>
<protein>
    <submittedName>
        <fullName evidence="2">Uncharacterized protein</fullName>
    </submittedName>
</protein>
<proteinExistence type="predicted"/>
<dbReference type="AlphaFoldDB" id="A0A4U9H929"/>
<dbReference type="EMBL" id="LR590463">
    <property type="protein sequence ID" value="VTP60168.1"/>
    <property type="molecule type" value="Genomic_DNA"/>
</dbReference>
<organism evidence="2 3">
    <name type="scientific">Serratia rubidaea</name>
    <name type="common">Serratia marinorubra</name>
    <dbReference type="NCBI Taxonomy" id="61652"/>
    <lineage>
        <taxon>Bacteria</taxon>
        <taxon>Pseudomonadati</taxon>
        <taxon>Pseudomonadota</taxon>
        <taxon>Gammaproteobacteria</taxon>
        <taxon>Enterobacterales</taxon>
        <taxon>Yersiniaceae</taxon>
        <taxon>Serratia</taxon>
    </lineage>
</organism>
<accession>A0A4U9H929</accession>
<evidence type="ECO:0000256" key="1">
    <source>
        <dbReference type="SAM" id="Phobius"/>
    </source>
</evidence>
<feature type="transmembrane region" description="Helical" evidence="1">
    <location>
        <begin position="69"/>
        <end position="94"/>
    </location>
</feature>
<reference evidence="2 3" key="1">
    <citation type="submission" date="2019-05" db="EMBL/GenBank/DDBJ databases">
        <authorList>
            <consortium name="Pathogen Informatics"/>
        </authorList>
    </citation>
    <scope>NUCLEOTIDE SEQUENCE [LARGE SCALE GENOMIC DNA]</scope>
    <source>
        <strain evidence="2 3">NCTC12971</strain>
    </source>
</reference>
<name>A0A4U9H929_SERRU</name>
<sequence>MPYLILVLGLALLLVNYYRLKKLSGSISVAHETANARPSLLQRHLKPLWREWQRYALGNGTWRGRKGAVTASIVVALLLLLNANWLGFSLAFFFTGRLAERVLRADQHRPRAAPPLF</sequence>
<keyword evidence="1" id="KW-0812">Transmembrane</keyword>
<evidence type="ECO:0000313" key="2">
    <source>
        <dbReference type="EMBL" id="VTP60168.1"/>
    </source>
</evidence>
<evidence type="ECO:0000313" key="3">
    <source>
        <dbReference type="Proteomes" id="UP000307968"/>
    </source>
</evidence>
<keyword evidence="1" id="KW-0472">Membrane</keyword>
<gene>
    <name evidence="2" type="ORF">NCTC12971_00630</name>
</gene>